<keyword evidence="3" id="KW-1185">Reference proteome</keyword>
<dbReference type="EMBL" id="AP012029">
    <property type="protein sequence ID" value="BAJ64966.1"/>
    <property type="molecule type" value="Genomic_DNA"/>
</dbReference>
<reference evidence="2 3" key="1">
    <citation type="submission" date="2010-12" db="EMBL/GenBank/DDBJ databases">
        <title>Whole genome sequence of Anaerolinea thermophila UNI-1.</title>
        <authorList>
            <person name="Narita-Yamada S."/>
            <person name="Kishi E."/>
            <person name="Watanabe Y."/>
            <person name="Takasaki K."/>
            <person name="Ankai A."/>
            <person name="Oguchi A."/>
            <person name="Fukui S."/>
            <person name="Takahashi M."/>
            <person name="Yashiro I."/>
            <person name="Hosoyama A."/>
            <person name="Sekiguchi Y."/>
            <person name="Hanada S."/>
            <person name="Fujita N."/>
        </authorList>
    </citation>
    <scope>NUCLEOTIDE SEQUENCE [LARGE SCALE GENOMIC DNA]</scope>
    <source>
        <strain evidence="3">DSM 14523 / JCM 11388 / NBRC 100420 / UNI-1</strain>
    </source>
</reference>
<proteinExistence type="predicted"/>
<dbReference type="InParanoid" id="E8N219"/>
<dbReference type="STRING" id="926569.ANT_29400"/>
<dbReference type="KEGG" id="atm:ANT_29400"/>
<feature type="compositionally biased region" description="Polar residues" evidence="1">
    <location>
        <begin position="21"/>
        <end position="36"/>
    </location>
</feature>
<accession>E8N219</accession>
<sequence>MDDLRAEDASPAGIILPPPQTSRAALSGRKNQTGRRSLNALPGALQGQKG</sequence>
<evidence type="ECO:0000256" key="1">
    <source>
        <dbReference type="SAM" id="MobiDB-lite"/>
    </source>
</evidence>
<evidence type="ECO:0000313" key="2">
    <source>
        <dbReference type="EMBL" id="BAJ64966.1"/>
    </source>
</evidence>
<dbReference type="HOGENOM" id="CLU_3113960_0_0_0"/>
<evidence type="ECO:0000313" key="3">
    <source>
        <dbReference type="Proteomes" id="UP000008922"/>
    </source>
</evidence>
<protein>
    <submittedName>
        <fullName evidence="2">Uncharacterized protein</fullName>
    </submittedName>
</protein>
<dbReference type="Proteomes" id="UP000008922">
    <property type="component" value="Chromosome"/>
</dbReference>
<name>E8N219_ANATU</name>
<dbReference type="AlphaFoldDB" id="E8N219"/>
<gene>
    <name evidence="2" type="ordered locus">ANT_29400</name>
</gene>
<organism evidence="2 3">
    <name type="scientific">Anaerolinea thermophila (strain DSM 14523 / JCM 11388 / NBRC 100420 / UNI-1)</name>
    <dbReference type="NCBI Taxonomy" id="926569"/>
    <lineage>
        <taxon>Bacteria</taxon>
        <taxon>Bacillati</taxon>
        <taxon>Chloroflexota</taxon>
        <taxon>Anaerolineae</taxon>
        <taxon>Anaerolineales</taxon>
        <taxon>Anaerolineaceae</taxon>
        <taxon>Anaerolinea</taxon>
    </lineage>
</organism>
<feature type="region of interest" description="Disordered" evidence="1">
    <location>
        <begin position="1"/>
        <end position="50"/>
    </location>
</feature>